<evidence type="ECO:0000313" key="2">
    <source>
        <dbReference type="Proteomes" id="UP000316621"/>
    </source>
</evidence>
<proteinExistence type="predicted"/>
<sequence length="186" mass="21055">KDDDNDSEDGDDDVLRPASWWDTVMEISKEIVQVRKRDEEEEEKRGKMATSPGSCPVKVQKNLVKYDVYVASCFKPNRKPSGSTGPKAEHFTKGVQDLLRKLALYICGKDIYVQKITDDQTRAAYYLARSGTSRPGDIISKDDFDENLKFIIKEDEDFEEAMKCRRADTVSLLHAGTGEGALVRLR</sequence>
<keyword evidence="2" id="KW-1185">Reference proteome</keyword>
<dbReference type="Gramene" id="RZC81620">
    <property type="protein sequence ID" value="RZC81620"/>
    <property type="gene ID" value="C5167_044203"/>
</dbReference>
<name>A0A4Y7LAE4_PAPSO</name>
<gene>
    <name evidence="1" type="ORF">C5167_044203</name>
</gene>
<accession>A0A4Y7LAE4</accession>
<organism evidence="1 2">
    <name type="scientific">Papaver somniferum</name>
    <name type="common">Opium poppy</name>
    <dbReference type="NCBI Taxonomy" id="3469"/>
    <lineage>
        <taxon>Eukaryota</taxon>
        <taxon>Viridiplantae</taxon>
        <taxon>Streptophyta</taxon>
        <taxon>Embryophyta</taxon>
        <taxon>Tracheophyta</taxon>
        <taxon>Spermatophyta</taxon>
        <taxon>Magnoliopsida</taxon>
        <taxon>Ranunculales</taxon>
        <taxon>Papaveraceae</taxon>
        <taxon>Papaveroideae</taxon>
        <taxon>Papaver</taxon>
    </lineage>
</organism>
<dbReference type="AlphaFoldDB" id="A0A4Y7LAE4"/>
<dbReference type="EMBL" id="CM010724">
    <property type="protein sequence ID" value="RZC81620.1"/>
    <property type="molecule type" value="Genomic_DNA"/>
</dbReference>
<dbReference type="Proteomes" id="UP000316621">
    <property type="component" value="Chromosome 10"/>
</dbReference>
<feature type="non-terminal residue" evidence="1">
    <location>
        <position position="1"/>
    </location>
</feature>
<protein>
    <submittedName>
        <fullName evidence="1">Uncharacterized protein</fullName>
    </submittedName>
</protein>
<evidence type="ECO:0000313" key="1">
    <source>
        <dbReference type="EMBL" id="RZC81620.1"/>
    </source>
</evidence>
<reference evidence="1 2" key="1">
    <citation type="journal article" date="2018" name="Science">
        <title>The opium poppy genome and morphinan production.</title>
        <authorList>
            <person name="Guo L."/>
            <person name="Winzer T."/>
            <person name="Yang X."/>
            <person name="Li Y."/>
            <person name="Ning Z."/>
            <person name="He Z."/>
            <person name="Teodor R."/>
            <person name="Lu Y."/>
            <person name="Bowser T.A."/>
            <person name="Graham I.A."/>
            <person name="Ye K."/>
        </authorList>
    </citation>
    <scope>NUCLEOTIDE SEQUENCE [LARGE SCALE GENOMIC DNA]</scope>
    <source>
        <strain evidence="2">cv. HN1</strain>
        <tissue evidence="1">Leaves</tissue>
    </source>
</reference>